<dbReference type="EMBL" id="FMAF01000015">
    <property type="protein sequence ID" value="SCB42069.1"/>
    <property type="molecule type" value="Genomic_DNA"/>
</dbReference>
<dbReference type="AlphaFoldDB" id="A0A1C3WQ21"/>
<sequence length="117" mass="12578">MGFLSDRISRRDVLLAAFAVFFVAYAGFALTVNVVIVAVVFVCYGAYRGTFRAAGKALASSLVPRELRAGGIGWYNSLVGLTQLIARSSPVCFGITLAVRPCSSMEQFSQWSASLRS</sequence>
<dbReference type="PROSITE" id="PS50850">
    <property type="entry name" value="MFS"/>
    <property type="match status" value="1"/>
</dbReference>
<evidence type="ECO:0000313" key="6">
    <source>
        <dbReference type="EMBL" id="SCB42069.1"/>
    </source>
</evidence>
<keyword evidence="1 4" id="KW-0812">Transmembrane</keyword>
<feature type="domain" description="Major facilitator superfamily (MFS) profile" evidence="5">
    <location>
        <begin position="1"/>
        <end position="117"/>
    </location>
</feature>
<dbReference type="GO" id="GO:0022857">
    <property type="term" value="F:transmembrane transporter activity"/>
    <property type="evidence" value="ECO:0007669"/>
    <property type="project" value="InterPro"/>
</dbReference>
<organism evidence="6 7">
    <name type="scientific">Rhizobium lusitanum</name>
    <dbReference type="NCBI Taxonomy" id="293958"/>
    <lineage>
        <taxon>Bacteria</taxon>
        <taxon>Pseudomonadati</taxon>
        <taxon>Pseudomonadota</taxon>
        <taxon>Alphaproteobacteria</taxon>
        <taxon>Hyphomicrobiales</taxon>
        <taxon>Rhizobiaceae</taxon>
        <taxon>Rhizobium/Agrobacterium group</taxon>
        <taxon>Rhizobium</taxon>
    </lineage>
</organism>
<gene>
    <name evidence="6" type="ORF">GA0061101_1154</name>
</gene>
<evidence type="ECO:0000256" key="1">
    <source>
        <dbReference type="ARBA" id="ARBA00022692"/>
    </source>
</evidence>
<dbReference type="InterPro" id="IPR036259">
    <property type="entry name" value="MFS_trans_sf"/>
</dbReference>
<proteinExistence type="predicted"/>
<evidence type="ECO:0000256" key="4">
    <source>
        <dbReference type="SAM" id="Phobius"/>
    </source>
</evidence>
<name>A0A1C3WQ21_9HYPH</name>
<dbReference type="InterPro" id="IPR011701">
    <property type="entry name" value="MFS"/>
</dbReference>
<dbReference type="InterPro" id="IPR020846">
    <property type="entry name" value="MFS_dom"/>
</dbReference>
<dbReference type="SUPFAM" id="SSF103473">
    <property type="entry name" value="MFS general substrate transporter"/>
    <property type="match status" value="1"/>
</dbReference>
<evidence type="ECO:0000259" key="5">
    <source>
        <dbReference type="PROSITE" id="PS50850"/>
    </source>
</evidence>
<dbReference type="Pfam" id="PF07690">
    <property type="entry name" value="MFS_1"/>
    <property type="match status" value="1"/>
</dbReference>
<evidence type="ECO:0000313" key="7">
    <source>
        <dbReference type="Proteomes" id="UP000199205"/>
    </source>
</evidence>
<evidence type="ECO:0000256" key="2">
    <source>
        <dbReference type="ARBA" id="ARBA00022989"/>
    </source>
</evidence>
<dbReference type="Proteomes" id="UP000199205">
    <property type="component" value="Unassembled WGS sequence"/>
</dbReference>
<accession>A0A1C3WQ21</accession>
<reference evidence="6 7" key="1">
    <citation type="submission" date="2016-08" db="EMBL/GenBank/DDBJ databases">
        <authorList>
            <person name="Seilhamer J.J."/>
        </authorList>
    </citation>
    <scope>NUCLEOTIDE SEQUENCE [LARGE SCALE GENOMIC DNA]</scope>
    <source>
        <strain evidence="6 7">P1-7</strain>
    </source>
</reference>
<evidence type="ECO:0000256" key="3">
    <source>
        <dbReference type="ARBA" id="ARBA00023136"/>
    </source>
</evidence>
<keyword evidence="2 4" id="KW-1133">Transmembrane helix</keyword>
<protein>
    <submittedName>
        <fullName evidence="6">Major Facilitator Superfamily protein</fullName>
    </submittedName>
</protein>
<keyword evidence="3 4" id="KW-0472">Membrane</keyword>
<dbReference type="OrthoDB" id="9803985at2"/>
<feature type="transmembrane region" description="Helical" evidence="4">
    <location>
        <begin position="14"/>
        <end position="47"/>
    </location>
</feature>
<dbReference type="Gene3D" id="1.20.1250.20">
    <property type="entry name" value="MFS general substrate transporter like domains"/>
    <property type="match status" value="1"/>
</dbReference>